<evidence type="ECO:0000256" key="1">
    <source>
        <dbReference type="ARBA" id="ARBA00004772"/>
    </source>
</evidence>
<evidence type="ECO:0000259" key="8">
    <source>
        <dbReference type="Pfam" id="PF02602"/>
    </source>
</evidence>
<evidence type="ECO:0000256" key="5">
    <source>
        <dbReference type="ARBA" id="ARBA00023244"/>
    </source>
</evidence>
<organism evidence="9 10">
    <name type="scientific">Chlamydomonas eustigma</name>
    <dbReference type="NCBI Taxonomy" id="1157962"/>
    <lineage>
        <taxon>Eukaryota</taxon>
        <taxon>Viridiplantae</taxon>
        <taxon>Chlorophyta</taxon>
        <taxon>core chlorophytes</taxon>
        <taxon>Chlorophyceae</taxon>
        <taxon>CS clade</taxon>
        <taxon>Chlamydomonadales</taxon>
        <taxon>Chlamydomonadaceae</taxon>
        <taxon>Chlamydomonas</taxon>
    </lineage>
</organism>
<evidence type="ECO:0000313" key="10">
    <source>
        <dbReference type="Proteomes" id="UP000232323"/>
    </source>
</evidence>
<evidence type="ECO:0000256" key="4">
    <source>
        <dbReference type="ARBA" id="ARBA00023239"/>
    </source>
</evidence>
<reference evidence="9 10" key="1">
    <citation type="submission" date="2017-08" db="EMBL/GenBank/DDBJ databases">
        <title>Acidophilic green algal genome provides insights into adaptation to an acidic environment.</title>
        <authorList>
            <person name="Hirooka S."/>
            <person name="Hirose Y."/>
            <person name="Kanesaki Y."/>
            <person name="Higuchi S."/>
            <person name="Fujiwara T."/>
            <person name="Onuma R."/>
            <person name="Era A."/>
            <person name="Ohbayashi R."/>
            <person name="Uzuka A."/>
            <person name="Nozaki H."/>
            <person name="Yoshikawa H."/>
            <person name="Miyagishima S.Y."/>
        </authorList>
    </citation>
    <scope>NUCLEOTIDE SEQUENCE [LARGE SCALE GENOMIC DNA]</scope>
    <source>
        <strain evidence="9 10">NIES-2499</strain>
    </source>
</reference>
<keyword evidence="4 7" id="KW-0456">Lyase</keyword>
<dbReference type="InterPro" id="IPR003754">
    <property type="entry name" value="4pyrrol_synth_uPrphyn_synth"/>
</dbReference>
<dbReference type="PANTHER" id="PTHR38042:SF1">
    <property type="entry name" value="UROPORPHYRINOGEN-III SYNTHASE, CHLOROPLASTIC"/>
    <property type="match status" value="1"/>
</dbReference>
<comment type="function">
    <text evidence="7">Catalyzes cyclization of the linear tetrapyrrole, hydroxymethylbilane, to the macrocyclic uroporphyrinogen III.</text>
</comment>
<comment type="caution">
    <text evidence="9">The sequence shown here is derived from an EMBL/GenBank/DDBJ whole genome shotgun (WGS) entry which is preliminary data.</text>
</comment>
<dbReference type="Gene3D" id="3.40.50.10090">
    <property type="match status" value="2"/>
</dbReference>
<protein>
    <recommendedName>
        <fullName evidence="3 7">Uroporphyrinogen-III synthase</fullName>
        <ecNumber evidence="3 7">4.2.1.75</ecNumber>
    </recommendedName>
</protein>
<dbReference type="GO" id="GO:0004852">
    <property type="term" value="F:uroporphyrinogen-III synthase activity"/>
    <property type="evidence" value="ECO:0007669"/>
    <property type="project" value="UniProtKB-UniRule"/>
</dbReference>
<sequence length="280" mass="29806">MIQSRTYSESLHKLKVFRQEQRKGRFRIVTSSSARVLLTREAGKNDKMSSGLSKLGLQCIELPLIEHSDGPERHLLPAALQSSAYDWVAITSPEAATVFLEAWNEAGKPNVRIAVVGAGTGEILNAAGVVPEFTATKATGTVMGAELPKVPGGNATVLYPSSAKASTDLQNALTENGYTVTRMNTYNTSGVINVEPEVLQQALTADIVTFGSPSAVKAWVQLVGLEVARSRLSVCIGSTSARACDAVGLSNESVLYPESPGIEGWLVKVQEAVHRLQVTA</sequence>
<dbReference type="SUPFAM" id="SSF69618">
    <property type="entry name" value="HemD-like"/>
    <property type="match status" value="1"/>
</dbReference>
<gene>
    <name evidence="9" type="ORF">CEUSTIGMA_g6477.t1</name>
</gene>
<keyword evidence="10" id="KW-1185">Reference proteome</keyword>
<evidence type="ECO:0000256" key="3">
    <source>
        <dbReference type="ARBA" id="ARBA00013109"/>
    </source>
</evidence>
<comment type="similarity">
    <text evidence="2 7">Belongs to the uroporphyrinogen-III synthase family.</text>
</comment>
<accession>A0A250X7J4</accession>
<comment type="catalytic activity">
    <reaction evidence="6 7">
        <text>hydroxymethylbilane = uroporphyrinogen III + H2O</text>
        <dbReference type="Rhea" id="RHEA:18965"/>
        <dbReference type="ChEBI" id="CHEBI:15377"/>
        <dbReference type="ChEBI" id="CHEBI:57308"/>
        <dbReference type="ChEBI" id="CHEBI:57845"/>
        <dbReference type="EC" id="4.2.1.75"/>
    </reaction>
</comment>
<comment type="pathway">
    <text evidence="1 7">Porphyrin-containing compound metabolism; protoporphyrin-IX biosynthesis; coproporphyrinogen-III from 5-aminolevulinate: step 3/4.</text>
</comment>
<evidence type="ECO:0000256" key="6">
    <source>
        <dbReference type="ARBA" id="ARBA00048617"/>
    </source>
</evidence>
<keyword evidence="5 7" id="KW-0627">Porphyrin biosynthesis</keyword>
<proteinExistence type="inferred from homology"/>
<dbReference type="OrthoDB" id="443551at2759"/>
<dbReference type="EC" id="4.2.1.75" evidence="3 7"/>
<dbReference type="InterPro" id="IPR036108">
    <property type="entry name" value="4pyrrol_syn_uPrphyn_synt_sf"/>
</dbReference>
<evidence type="ECO:0000256" key="2">
    <source>
        <dbReference type="ARBA" id="ARBA00008133"/>
    </source>
</evidence>
<evidence type="ECO:0000313" key="9">
    <source>
        <dbReference type="EMBL" id="GAX79037.1"/>
    </source>
</evidence>
<evidence type="ECO:0000256" key="7">
    <source>
        <dbReference type="RuleBase" id="RU366031"/>
    </source>
</evidence>
<dbReference type="UniPathway" id="UPA00251">
    <property type="reaction ID" value="UER00320"/>
</dbReference>
<dbReference type="PANTHER" id="PTHR38042">
    <property type="entry name" value="UROPORPHYRINOGEN-III SYNTHASE, CHLOROPLASTIC"/>
    <property type="match status" value="1"/>
</dbReference>
<name>A0A250X7J4_9CHLO</name>
<dbReference type="GO" id="GO:0006782">
    <property type="term" value="P:protoporphyrinogen IX biosynthetic process"/>
    <property type="evidence" value="ECO:0007669"/>
    <property type="project" value="UniProtKB-UniRule"/>
</dbReference>
<dbReference type="InterPro" id="IPR039793">
    <property type="entry name" value="UROS/Hem4"/>
</dbReference>
<dbReference type="STRING" id="1157962.A0A250X7J4"/>
<dbReference type="Pfam" id="PF02602">
    <property type="entry name" value="HEM4"/>
    <property type="match status" value="1"/>
</dbReference>
<dbReference type="AlphaFoldDB" id="A0A250X7J4"/>
<dbReference type="EMBL" id="BEGY01000038">
    <property type="protein sequence ID" value="GAX79037.1"/>
    <property type="molecule type" value="Genomic_DNA"/>
</dbReference>
<feature type="domain" description="Tetrapyrrole biosynthesis uroporphyrinogen III synthase" evidence="8">
    <location>
        <begin position="47"/>
        <end position="265"/>
    </location>
</feature>
<dbReference type="Proteomes" id="UP000232323">
    <property type="component" value="Unassembled WGS sequence"/>
</dbReference>
<dbReference type="CDD" id="cd06578">
    <property type="entry name" value="HemD"/>
    <property type="match status" value="1"/>
</dbReference>
<dbReference type="GO" id="GO:0006780">
    <property type="term" value="P:uroporphyrinogen III biosynthetic process"/>
    <property type="evidence" value="ECO:0007669"/>
    <property type="project" value="UniProtKB-UniRule"/>
</dbReference>